<gene>
    <name evidence="2" type="ORF">HaLaN_19488</name>
</gene>
<evidence type="ECO:0000313" key="3">
    <source>
        <dbReference type="Proteomes" id="UP000485058"/>
    </source>
</evidence>
<feature type="non-terminal residue" evidence="2">
    <location>
        <position position="1"/>
    </location>
</feature>
<accession>A0A699ZLV8</accession>
<keyword evidence="3" id="KW-1185">Reference proteome</keyword>
<sequence>MEAAVCTSVAHRNVVSTYHYDIKPVRAVESSGDEGLQVEVADSASALGITDWKLYMPYHEVMALVYWQVIYRSPFQDVQSAVTQVILQLAPPANTRITRMTMYSITFAVFELVELHSPNEVHTDLQPHTQPESSARTSGQDPKVAAAVAMAAADGAKAELTAELLAREVARRRNFAIISHPDAGK</sequence>
<organism evidence="2 3">
    <name type="scientific">Haematococcus lacustris</name>
    <name type="common">Green alga</name>
    <name type="synonym">Haematococcus pluvialis</name>
    <dbReference type="NCBI Taxonomy" id="44745"/>
    <lineage>
        <taxon>Eukaryota</taxon>
        <taxon>Viridiplantae</taxon>
        <taxon>Chlorophyta</taxon>
        <taxon>core chlorophytes</taxon>
        <taxon>Chlorophyceae</taxon>
        <taxon>CS clade</taxon>
        <taxon>Chlamydomonadales</taxon>
        <taxon>Haematococcaceae</taxon>
        <taxon>Haematococcus</taxon>
    </lineage>
</organism>
<evidence type="ECO:0000256" key="1">
    <source>
        <dbReference type="SAM" id="MobiDB-lite"/>
    </source>
</evidence>
<dbReference type="AlphaFoldDB" id="A0A699ZLV8"/>
<feature type="non-terminal residue" evidence="2">
    <location>
        <position position="185"/>
    </location>
</feature>
<name>A0A699ZLV8_HAELA</name>
<reference evidence="2 3" key="1">
    <citation type="submission" date="2020-02" db="EMBL/GenBank/DDBJ databases">
        <title>Draft genome sequence of Haematococcus lacustris strain NIES-144.</title>
        <authorList>
            <person name="Morimoto D."/>
            <person name="Nakagawa S."/>
            <person name="Yoshida T."/>
            <person name="Sawayama S."/>
        </authorList>
    </citation>
    <scope>NUCLEOTIDE SEQUENCE [LARGE SCALE GENOMIC DNA]</scope>
    <source>
        <strain evidence="2 3">NIES-144</strain>
    </source>
</reference>
<feature type="compositionally biased region" description="Polar residues" evidence="1">
    <location>
        <begin position="126"/>
        <end position="140"/>
    </location>
</feature>
<dbReference type="GO" id="GO:0016301">
    <property type="term" value="F:kinase activity"/>
    <property type="evidence" value="ECO:0007669"/>
    <property type="project" value="UniProtKB-KW"/>
</dbReference>
<keyword evidence="2" id="KW-0418">Kinase</keyword>
<protein>
    <submittedName>
        <fullName evidence="2">Protein kinase domain-containing protein</fullName>
    </submittedName>
</protein>
<keyword evidence="2" id="KW-0808">Transferase</keyword>
<comment type="caution">
    <text evidence="2">The sequence shown here is derived from an EMBL/GenBank/DDBJ whole genome shotgun (WGS) entry which is preliminary data.</text>
</comment>
<dbReference type="EMBL" id="BLLF01001964">
    <property type="protein sequence ID" value="GFH22080.1"/>
    <property type="molecule type" value="Genomic_DNA"/>
</dbReference>
<proteinExistence type="predicted"/>
<dbReference type="Proteomes" id="UP000485058">
    <property type="component" value="Unassembled WGS sequence"/>
</dbReference>
<feature type="region of interest" description="Disordered" evidence="1">
    <location>
        <begin position="122"/>
        <end position="141"/>
    </location>
</feature>
<evidence type="ECO:0000313" key="2">
    <source>
        <dbReference type="EMBL" id="GFH22080.1"/>
    </source>
</evidence>